<dbReference type="InterPro" id="IPR046357">
    <property type="entry name" value="PPIase_dom_sf"/>
</dbReference>
<dbReference type="SUPFAM" id="SSF48452">
    <property type="entry name" value="TPR-like"/>
    <property type="match status" value="1"/>
</dbReference>
<keyword evidence="11" id="KW-1185">Reference proteome</keyword>
<comment type="caution">
    <text evidence="10">The sequence shown here is derived from an EMBL/GenBank/DDBJ whole genome shotgun (WGS) entry which is preliminary data.</text>
</comment>
<feature type="domain" description="PPIase FKBP-type" evidence="9">
    <location>
        <begin position="84"/>
        <end position="204"/>
    </location>
</feature>
<dbReference type="InterPro" id="IPR019734">
    <property type="entry name" value="TPR_rpt"/>
</dbReference>
<protein>
    <recommendedName>
        <fullName evidence="2 7">peptidylprolyl isomerase</fullName>
        <ecNumber evidence="2 7">5.2.1.8</ecNumber>
    </recommendedName>
</protein>
<dbReference type="Gene3D" id="1.25.40.10">
    <property type="entry name" value="Tetratricopeptide repeat domain"/>
    <property type="match status" value="1"/>
</dbReference>
<proteinExistence type="predicted"/>
<evidence type="ECO:0000256" key="6">
    <source>
        <dbReference type="ARBA" id="ARBA00023235"/>
    </source>
</evidence>
<dbReference type="SUPFAM" id="SSF54534">
    <property type="entry name" value="FKBP-like"/>
    <property type="match status" value="2"/>
</dbReference>
<feature type="domain" description="PPIase FKBP-type" evidence="9">
    <location>
        <begin position="233"/>
        <end position="331"/>
    </location>
</feature>
<evidence type="ECO:0000256" key="3">
    <source>
        <dbReference type="ARBA" id="ARBA00022737"/>
    </source>
</evidence>
<dbReference type="SMART" id="SM00028">
    <property type="entry name" value="TPR"/>
    <property type="match status" value="2"/>
</dbReference>
<evidence type="ECO:0000313" key="10">
    <source>
        <dbReference type="EMBL" id="PAA80296.1"/>
    </source>
</evidence>
<evidence type="ECO:0000256" key="8">
    <source>
        <dbReference type="SAM" id="MobiDB-lite"/>
    </source>
</evidence>
<evidence type="ECO:0000256" key="7">
    <source>
        <dbReference type="PROSITE-ProRule" id="PRU00277"/>
    </source>
</evidence>
<comment type="catalytic activity">
    <reaction evidence="1 7">
        <text>[protein]-peptidylproline (omega=180) = [protein]-peptidylproline (omega=0)</text>
        <dbReference type="Rhea" id="RHEA:16237"/>
        <dbReference type="Rhea" id="RHEA-COMP:10747"/>
        <dbReference type="Rhea" id="RHEA-COMP:10748"/>
        <dbReference type="ChEBI" id="CHEBI:83833"/>
        <dbReference type="ChEBI" id="CHEBI:83834"/>
        <dbReference type="EC" id="5.2.1.8"/>
    </reaction>
</comment>
<dbReference type="PANTHER" id="PTHR46512">
    <property type="entry name" value="PEPTIDYLPROLYL ISOMERASE"/>
    <property type="match status" value="1"/>
</dbReference>
<accession>A0A267G2R0</accession>
<dbReference type="EC" id="5.2.1.8" evidence="2 7"/>
<organism evidence="10 11">
    <name type="scientific">Macrostomum lignano</name>
    <dbReference type="NCBI Taxonomy" id="282301"/>
    <lineage>
        <taxon>Eukaryota</taxon>
        <taxon>Metazoa</taxon>
        <taxon>Spiralia</taxon>
        <taxon>Lophotrochozoa</taxon>
        <taxon>Platyhelminthes</taxon>
        <taxon>Rhabditophora</taxon>
        <taxon>Macrostomorpha</taxon>
        <taxon>Macrostomida</taxon>
        <taxon>Macrostomidae</taxon>
        <taxon>Macrostomum</taxon>
    </lineage>
</organism>
<name>A0A267G2R0_9PLAT</name>
<dbReference type="GO" id="GO:0003755">
    <property type="term" value="F:peptidyl-prolyl cis-trans isomerase activity"/>
    <property type="evidence" value="ECO:0007669"/>
    <property type="project" value="UniProtKB-KW"/>
</dbReference>
<dbReference type="InterPro" id="IPR011990">
    <property type="entry name" value="TPR-like_helical_dom_sf"/>
</dbReference>
<dbReference type="AlphaFoldDB" id="A0A267G2R0"/>
<evidence type="ECO:0000256" key="2">
    <source>
        <dbReference type="ARBA" id="ARBA00013194"/>
    </source>
</evidence>
<dbReference type="STRING" id="282301.A0A267G2R0"/>
<dbReference type="Pfam" id="PF00254">
    <property type="entry name" value="FKBP_C"/>
    <property type="match status" value="2"/>
</dbReference>
<keyword evidence="5 7" id="KW-0697">Rotamase</keyword>
<dbReference type="InterPro" id="IPR001179">
    <property type="entry name" value="PPIase_FKBP_dom"/>
</dbReference>
<dbReference type="PANTHER" id="PTHR46512:SF9">
    <property type="entry name" value="PEPTIDYLPROLYL ISOMERASE"/>
    <property type="match status" value="1"/>
</dbReference>
<evidence type="ECO:0000259" key="9">
    <source>
        <dbReference type="PROSITE" id="PS50059"/>
    </source>
</evidence>
<dbReference type="Proteomes" id="UP000215902">
    <property type="component" value="Unassembled WGS sequence"/>
</dbReference>
<evidence type="ECO:0000256" key="5">
    <source>
        <dbReference type="ARBA" id="ARBA00023110"/>
    </source>
</evidence>
<feature type="non-terminal residue" evidence="10">
    <location>
        <position position="1"/>
    </location>
</feature>
<evidence type="ECO:0000256" key="1">
    <source>
        <dbReference type="ARBA" id="ARBA00000971"/>
    </source>
</evidence>
<dbReference type="Gene3D" id="3.10.50.40">
    <property type="match status" value="2"/>
</dbReference>
<dbReference type="InterPro" id="IPR050754">
    <property type="entry name" value="FKBP4/5/8-like"/>
</dbReference>
<keyword evidence="3" id="KW-0677">Repeat</keyword>
<gene>
    <name evidence="10" type="ORF">BOX15_Mlig011021g5</name>
</gene>
<feature type="region of interest" description="Disordered" evidence="8">
    <location>
        <begin position="1"/>
        <end position="33"/>
    </location>
</feature>
<dbReference type="PROSITE" id="PS50059">
    <property type="entry name" value="FKBP_PPIASE"/>
    <property type="match status" value="2"/>
</dbReference>
<dbReference type="OrthoDB" id="433738at2759"/>
<keyword evidence="6 7" id="KW-0413">Isomerase</keyword>
<evidence type="ECO:0000313" key="11">
    <source>
        <dbReference type="Proteomes" id="UP000215902"/>
    </source>
</evidence>
<reference evidence="10 11" key="1">
    <citation type="submission" date="2017-06" db="EMBL/GenBank/DDBJ databases">
        <title>A platform for efficient transgenesis in Macrostomum lignano, a flatworm model organism for stem cell research.</title>
        <authorList>
            <person name="Berezikov E."/>
        </authorList>
    </citation>
    <scope>NUCLEOTIDE SEQUENCE [LARGE SCALE GENOMIC DNA]</scope>
    <source>
        <strain evidence="10">DV1</strain>
        <tissue evidence="10">Whole organism</tissue>
    </source>
</reference>
<feature type="region of interest" description="Disordered" evidence="8">
    <location>
        <begin position="542"/>
        <end position="565"/>
    </location>
</feature>
<keyword evidence="4" id="KW-0802">TPR repeat</keyword>
<evidence type="ECO:0000256" key="4">
    <source>
        <dbReference type="ARBA" id="ARBA00022803"/>
    </source>
</evidence>
<dbReference type="EMBL" id="NIVC01000591">
    <property type="protein sequence ID" value="PAA80296.1"/>
    <property type="molecule type" value="Genomic_DNA"/>
</dbReference>
<feature type="compositionally biased region" description="Polar residues" evidence="8">
    <location>
        <begin position="1"/>
        <end position="24"/>
    </location>
</feature>
<sequence>QHAMTSSADNSKEQSTTAGVAQQPQPLPALNNVPPEAVPLTEDGGVFKLILNREESSTTGGATTVSNTEQLPAADASLLRPNPGDWVTVHWTGRFFGGPRDGQVYGTTRGDSQGGAGEGVTFKLDNGESLKALELCLPTMQPGQLCRLYARSDYAFGDETDDHSGCCNGSCKSSASAATATAASGRCAGPNADVVMDVELIDWRGDDISANKNGSLLRSVARHGEGFVNPTLGSQVTVKLRGFQILQSPANQLKEFLPSKQLEFELGDTLPPAEGYCPGIEAALCKMYKSELANIWLLDFSELGFGAEGCADLSVPPNANLVYQIELLDFVKPKEVWQLNRLEKIAEAESAKARSVACLTAGNLRLAFVHCKRVVDYLEWDADFQGDADLQAQRHRLLLAGRLNLALACLKTRRFQQAVTQCSAVLEKLDSKNEKALYRRGQARLETCDFDLAAEDFRACLAVNSSNSAAKAGLQRALDGAKQVEQRERRRFAGMFDRFAQQDAKNKPGGDEFAGSDFTIDTWDNSLADGMLSIPQELEAFGEEMPQKKRSGGGVSAIAECKDEN</sequence>